<dbReference type="EMBL" id="JABEND010000003">
    <property type="protein sequence ID" value="NNG35535.1"/>
    <property type="molecule type" value="Genomic_DNA"/>
</dbReference>
<comment type="caution">
    <text evidence="1">The sequence shown here is derived from an EMBL/GenBank/DDBJ whole genome shotgun (WGS) entry which is preliminary data.</text>
</comment>
<keyword evidence="1" id="KW-0378">Hydrolase</keyword>
<sequence>MLADPDGSDPALSVRASSGPDALELNAACLALPDYARELGVAGTPLLWSWPGYTYPAGQNRRDELLHAAALLVAAVERIDMGYQAGSAGTARRRPEAGIVSATPRLPVWAGAVIVDELDRLLLVKGSDSRAWDIPGGYLSAGEDPVTGLVGR</sequence>
<protein>
    <submittedName>
        <fullName evidence="1">NUDIX hydrolase</fullName>
    </submittedName>
</protein>
<keyword evidence="2" id="KW-1185">Reference proteome</keyword>
<dbReference type="CDD" id="cd02883">
    <property type="entry name" value="NUDIX_Hydrolase"/>
    <property type="match status" value="1"/>
</dbReference>
<dbReference type="Proteomes" id="UP000562984">
    <property type="component" value="Unassembled WGS sequence"/>
</dbReference>
<gene>
    <name evidence="1" type="ORF">HKD39_07385</name>
</gene>
<reference evidence="1 2" key="1">
    <citation type="submission" date="2020-05" db="EMBL/GenBank/DDBJ databases">
        <title>Nakamurella sp. DB0629 isolated from air conditioner.</title>
        <authorList>
            <person name="Kim D.H."/>
            <person name="Kim D.-U."/>
        </authorList>
    </citation>
    <scope>NUCLEOTIDE SEQUENCE [LARGE SCALE GENOMIC DNA]</scope>
    <source>
        <strain evidence="1 2">DB0629</strain>
    </source>
</reference>
<dbReference type="SUPFAM" id="SSF55811">
    <property type="entry name" value="Nudix"/>
    <property type="match status" value="1"/>
</dbReference>
<dbReference type="GO" id="GO:0016787">
    <property type="term" value="F:hydrolase activity"/>
    <property type="evidence" value="ECO:0007669"/>
    <property type="project" value="UniProtKB-KW"/>
</dbReference>
<evidence type="ECO:0000313" key="2">
    <source>
        <dbReference type="Proteomes" id="UP000562984"/>
    </source>
</evidence>
<proteinExistence type="predicted"/>
<name>A0A849A4R3_9ACTN</name>
<accession>A0A849A4R3</accession>
<evidence type="ECO:0000313" key="1">
    <source>
        <dbReference type="EMBL" id="NNG35535.1"/>
    </source>
</evidence>
<dbReference type="InterPro" id="IPR015797">
    <property type="entry name" value="NUDIX_hydrolase-like_dom_sf"/>
</dbReference>
<dbReference type="RefSeq" id="WP_171199207.1">
    <property type="nucleotide sequence ID" value="NZ_JABEND010000003.1"/>
</dbReference>
<dbReference type="AlphaFoldDB" id="A0A849A4R3"/>
<organism evidence="1 2">
    <name type="scientific">Nakamurella aerolata</name>
    <dbReference type="NCBI Taxonomy" id="1656892"/>
    <lineage>
        <taxon>Bacteria</taxon>
        <taxon>Bacillati</taxon>
        <taxon>Actinomycetota</taxon>
        <taxon>Actinomycetes</taxon>
        <taxon>Nakamurellales</taxon>
        <taxon>Nakamurellaceae</taxon>
        <taxon>Nakamurella</taxon>
    </lineage>
</organism>
<dbReference type="Gene3D" id="3.90.79.10">
    <property type="entry name" value="Nucleoside Triphosphate Pyrophosphohydrolase"/>
    <property type="match status" value="1"/>
</dbReference>